<feature type="compositionally biased region" description="Polar residues" evidence="1">
    <location>
        <begin position="21"/>
        <end position="46"/>
    </location>
</feature>
<feature type="compositionally biased region" description="Low complexity" evidence="1">
    <location>
        <begin position="348"/>
        <end position="357"/>
    </location>
</feature>
<dbReference type="Proteomes" id="UP000316194">
    <property type="component" value="Segment"/>
</dbReference>
<reference evidence="2 3" key="1">
    <citation type="submission" date="2019-01" db="EMBL/GenBank/DDBJ databases">
        <authorList>
            <person name="Le T.S."/>
            <person name="Kurtboke I."/>
        </authorList>
    </citation>
    <scope>NUCLEOTIDE SEQUENCE [LARGE SCALE GENOMIC DNA]</scope>
</reference>
<accession>A0A513SQ09</accession>
<proteinExistence type="predicted"/>
<feature type="region of interest" description="Disordered" evidence="1">
    <location>
        <begin position="342"/>
        <end position="377"/>
    </location>
</feature>
<dbReference type="EMBL" id="MK358448">
    <property type="protein sequence ID" value="QCW23279.1"/>
    <property type="molecule type" value="Genomic_DNA"/>
</dbReference>
<name>A0A513SQ09_9CAUD</name>
<evidence type="ECO:0000313" key="2">
    <source>
        <dbReference type="EMBL" id="QCW23279.1"/>
    </source>
</evidence>
<evidence type="ECO:0000313" key="3">
    <source>
        <dbReference type="Proteomes" id="UP000316194"/>
    </source>
</evidence>
<evidence type="ECO:0000256" key="1">
    <source>
        <dbReference type="SAM" id="MobiDB-lite"/>
    </source>
</evidence>
<feature type="region of interest" description="Disordered" evidence="1">
    <location>
        <begin position="1"/>
        <end position="57"/>
    </location>
</feature>
<sequence length="827" mass="94301">MSHQNPNFPSRPGTPVGREIGSTQNWSQSQPQQNMMPTMGTGQPSNMGMPGTGQRQMSPLDQLQSMMRSGQVKNNFSYEERKGSTNIDYSSVDSFINGGTDGEKSQSELMSLRREDAKNAVAPLIMHIANEYALRNSRFKTVELMITQFAMKFTEGHPVKTVHKYWEMMCNNSNMRQAIGFNVGTLFAHQMATGIMHEAVPDSRQSELLYQGCIDNILAIELCRWLTQSPSARATLQEEGPIGAHFRKRLLDQYRDRAPSISDSFAFMGIDSPYDGFEPKLEETLDHASDPANYVIKQYARPPEPYHQPVVDAFQYQPSPDSRTPVTDMLFELNRLEQENLTKQATEQSQQRSPQSYYREETLPETSTSWTDDEDDAPLVFGEPTVIQDDFYGMTPDNHHKYNWKERLIAVPHTNLFTTDEEMLDVLRDAFFRGSYRYMRSIPGYVTVFTLDENGLPNGDDHLINTRGRAVETFLTNPELLLPHLKETEDGIVEVRNVDLVVDEEEQYDLDAVKMAAMEDREARHTLIEEIAVRDLEEQDREAMHVHTVGTRKGIIHATTNIEIHHESTLMSSPSAVTEVYRCLSMLIKDRPVNTSYFDFIRNVYHTIGRQFIEEGELIRIIDTYLKTELERHMIDRYGYSNDPKSDHYFQVHTLTDCFDDLEDEILKLCPEAHAELSTNKTSQTLISKSQCFVDRVEALRILTANIRPKSRTRAVEEYDAAMRVLFVREVIITRISNMAPPVNSAGESIAIVKRSEIPNLFKLVSAAYGSASAKLKPGAEQIIVFTDASDQRWTFQTNRYDGGNVGTLRKLNRQDRLGLLDLMATN</sequence>
<organism evidence="2 3">
    <name type="scientific">Vibrio phage 5 TSL-2019</name>
    <dbReference type="NCBI Taxonomy" id="2578086"/>
    <lineage>
        <taxon>Viruses</taxon>
        <taxon>Duplodnaviria</taxon>
        <taxon>Heunggongvirae</taxon>
        <taxon>Uroviricota</taxon>
        <taxon>Caudoviricetes</taxon>
        <taxon>Chimalliviridae</taxon>
        <taxon>Gorgonvirinae</taxon>
        <taxon>Aphroditevirus</taxon>
        <taxon>Aphroditevirus USC1</taxon>
    </lineage>
</organism>
<protein>
    <submittedName>
        <fullName evidence="2">Uncharacterized protein</fullName>
    </submittedName>
</protein>